<accession>A0A0A9CBQ4</accession>
<reference evidence="1" key="2">
    <citation type="journal article" date="2015" name="Data Brief">
        <title>Shoot transcriptome of the giant reed, Arundo donax.</title>
        <authorList>
            <person name="Barrero R.A."/>
            <person name="Guerrero F.D."/>
            <person name="Moolhuijzen P."/>
            <person name="Goolsby J.A."/>
            <person name="Tidwell J."/>
            <person name="Bellgard S.E."/>
            <person name="Bellgard M.I."/>
        </authorList>
    </citation>
    <scope>NUCLEOTIDE SEQUENCE</scope>
    <source>
        <tissue evidence="1">Shoot tissue taken approximately 20 cm above the soil surface</tissue>
    </source>
</reference>
<proteinExistence type="predicted"/>
<sequence>MAAVSRGSCSRRSLG</sequence>
<evidence type="ECO:0000313" key="1">
    <source>
        <dbReference type="EMBL" id="JAD73724.1"/>
    </source>
</evidence>
<reference evidence="1" key="1">
    <citation type="submission" date="2014-09" db="EMBL/GenBank/DDBJ databases">
        <authorList>
            <person name="Magalhaes I.L.F."/>
            <person name="Oliveira U."/>
            <person name="Santos F.R."/>
            <person name="Vidigal T.H.D.A."/>
            <person name="Brescovit A.D."/>
            <person name="Santos A.J."/>
        </authorList>
    </citation>
    <scope>NUCLEOTIDE SEQUENCE</scope>
    <source>
        <tissue evidence="1">Shoot tissue taken approximately 20 cm above the soil surface</tissue>
    </source>
</reference>
<protein>
    <submittedName>
        <fullName evidence="1">Uncharacterized protein</fullName>
    </submittedName>
</protein>
<dbReference type="EMBL" id="GBRH01224171">
    <property type="protein sequence ID" value="JAD73724.1"/>
    <property type="molecule type" value="Transcribed_RNA"/>
</dbReference>
<organism evidence="1">
    <name type="scientific">Arundo donax</name>
    <name type="common">Giant reed</name>
    <name type="synonym">Donax arundinaceus</name>
    <dbReference type="NCBI Taxonomy" id="35708"/>
    <lineage>
        <taxon>Eukaryota</taxon>
        <taxon>Viridiplantae</taxon>
        <taxon>Streptophyta</taxon>
        <taxon>Embryophyta</taxon>
        <taxon>Tracheophyta</taxon>
        <taxon>Spermatophyta</taxon>
        <taxon>Magnoliopsida</taxon>
        <taxon>Liliopsida</taxon>
        <taxon>Poales</taxon>
        <taxon>Poaceae</taxon>
        <taxon>PACMAD clade</taxon>
        <taxon>Arundinoideae</taxon>
        <taxon>Arundineae</taxon>
        <taxon>Arundo</taxon>
    </lineage>
</organism>
<name>A0A0A9CBQ4_ARUDO</name>